<sequence length="399" mass="43392">MPPSAHRATLLLLIGVAASAPARADFSDTLHPFVGVGYSYEDNLLRLSDAAKAAGAVGSDSSRQAFAGVAFERPLGRQLFTGSARVSRVSFDRFTELDYSGKDANGEWKWQLGNDLSGTLGGTYSESLSSFSDFHAAERNVRTQRGAYFEAKYQFVPHWQLRGRTSRDKYDYEALQQQYLNRDVNAVEAGLDYLAGTGSSIGVQARRTRAAYPNPLSFGGVVFDQAYRQTDVKLKVRWQISAITQLEFLGGRARRTHLYFAGADSSGANGRASFSWVPEPSLTFNAAVWKDYSPYEGIGGVSYSQDKGASVGAGWQFKPQLQLGAQLRTTRREFVGASNAALPANANDRIGTASLSATYNWTRQLSITASAFREQRSSGSFLSSAYSAKGASVNASLQF</sequence>
<organism evidence="2 3">
    <name type="scientific">Duganella vulcania</name>
    <dbReference type="NCBI Taxonomy" id="2692166"/>
    <lineage>
        <taxon>Bacteria</taxon>
        <taxon>Pseudomonadati</taxon>
        <taxon>Pseudomonadota</taxon>
        <taxon>Betaproteobacteria</taxon>
        <taxon>Burkholderiales</taxon>
        <taxon>Oxalobacteraceae</taxon>
        <taxon>Telluria group</taxon>
        <taxon>Duganella</taxon>
    </lineage>
</organism>
<name>A0A845HJG1_9BURK</name>
<feature type="chain" id="PRO_5032691724" evidence="1">
    <location>
        <begin position="25"/>
        <end position="399"/>
    </location>
</feature>
<dbReference type="SUPFAM" id="SSF56935">
    <property type="entry name" value="Porins"/>
    <property type="match status" value="1"/>
</dbReference>
<dbReference type="InterPro" id="IPR018759">
    <property type="entry name" value="BBP2_2"/>
</dbReference>
<keyword evidence="3" id="KW-1185">Reference proteome</keyword>
<feature type="signal peptide" evidence="1">
    <location>
        <begin position="1"/>
        <end position="24"/>
    </location>
</feature>
<keyword evidence="1" id="KW-0732">Signal</keyword>
<evidence type="ECO:0000256" key="1">
    <source>
        <dbReference type="SAM" id="SignalP"/>
    </source>
</evidence>
<dbReference type="RefSeq" id="WP_161090293.1">
    <property type="nucleotide sequence ID" value="NZ_WWCV01000020.1"/>
</dbReference>
<reference evidence="2 3" key="1">
    <citation type="submission" date="2019-12" db="EMBL/GenBank/DDBJ databases">
        <title>Novel species isolated from a subtropical stream in China.</title>
        <authorList>
            <person name="Lu H."/>
        </authorList>
    </citation>
    <scope>NUCLEOTIDE SEQUENCE [LARGE SCALE GENOMIC DNA]</scope>
    <source>
        <strain evidence="2 3">FT107W</strain>
    </source>
</reference>
<evidence type="ECO:0000313" key="2">
    <source>
        <dbReference type="EMBL" id="MYN17685.1"/>
    </source>
</evidence>
<evidence type="ECO:0000313" key="3">
    <source>
        <dbReference type="Proteomes" id="UP000484875"/>
    </source>
</evidence>
<protein>
    <submittedName>
        <fullName evidence="2">Outer membrane beta-barrel protein</fullName>
    </submittedName>
</protein>
<gene>
    <name evidence="2" type="ORF">GTP81_13055</name>
</gene>
<dbReference type="Pfam" id="PF10082">
    <property type="entry name" value="BBP2_2"/>
    <property type="match status" value="1"/>
</dbReference>
<dbReference type="EMBL" id="WWCV01000020">
    <property type="protein sequence ID" value="MYN17685.1"/>
    <property type="molecule type" value="Genomic_DNA"/>
</dbReference>
<dbReference type="Proteomes" id="UP000484875">
    <property type="component" value="Unassembled WGS sequence"/>
</dbReference>
<dbReference type="InterPro" id="IPR017465">
    <property type="entry name" value="EpsL_proteobac"/>
</dbReference>
<proteinExistence type="predicted"/>
<dbReference type="AlphaFoldDB" id="A0A845HJG1"/>
<accession>A0A845HJG1</accession>
<dbReference type="NCBIfam" id="TIGR03014">
    <property type="entry name" value="EpsL"/>
    <property type="match status" value="1"/>
</dbReference>
<comment type="caution">
    <text evidence="2">The sequence shown here is derived from an EMBL/GenBank/DDBJ whole genome shotgun (WGS) entry which is preliminary data.</text>
</comment>